<feature type="transmembrane region" description="Helical" evidence="1">
    <location>
        <begin position="101"/>
        <end position="119"/>
    </location>
</feature>
<sequence>MHSPPYPGVQDTADQGTNTPAHGLHKIARIEALPAILQKIIFTAILIWLFNVLFVGIHEMGHALAAICCGAKVCSLYVSLSGFNGATTYTLLTGSIESSTVMLGGILLTVTGTIVLYYLKMELALYVVGLRTIESLNNYNPGSDMTTLLQCIGPWSYLISIGLTCLLTLCMWYMLYEKRLKTYSPKNSAPEI</sequence>
<keyword evidence="1" id="KW-1133">Transmembrane helix</keyword>
<accession>Q0W6D7</accession>
<dbReference type="EMBL" id="AM114193">
    <property type="protein sequence ID" value="CAJ36056.1"/>
    <property type="molecule type" value="Genomic_DNA"/>
</dbReference>
<feature type="transmembrane region" description="Helical" evidence="1">
    <location>
        <begin position="155"/>
        <end position="176"/>
    </location>
</feature>
<feature type="transmembrane region" description="Helical" evidence="1">
    <location>
        <begin position="63"/>
        <end position="80"/>
    </location>
</feature>
<feature type="transmembrane region" description="Helical" evidence="1">
    <location>
        <begin position="36"/>
        <end position="57"/>
    </location>
</feature>
<gene>
    <name evidence="2" type="ORF">RCIA29</name>
</gene>
<keyword evidence="1" id="KW-0472">Membrane</keyword>
<reference evidence="2 3" key="1">
    <citation type="journal article" date="2006" name="Science">
        <title>Genome of rice cluster I archaea -- the key methane producers in the rice rhizosphere.</title>
        <authorList>
            <person name="Erkel C."/>
            <person name="Kube M."/>
            <person name="Reinhardt R."/>
            <person name="Liesack W."/>
        </authorList>
    </citation>
    <scope>NUCLEOTIDE SEQUENCE [LARGE SCALE GENOMIC DNA]</scope>
    <source>
        <strain evidence="3">DSM 22066 / NBRC 105507 / MRE50</strain>
    </source>
</reference>
<protein>
    <recommendedName>
        <fullName evidence="4">Peptidase M50 domain-containing protein</fullName>
    </recommendedName>
</protein>
<evidence type="ECO:0008006" key="4">
    <source>
        <dbReference type="Google" id="ProtNLM"/>
    </source>
</evidence>
<keyword evidence="1" id="KW-0812">Transmembrane</keyword>
<evidence type="ECO:0000256" key="1">
    <source>
        <dbReference type="SAM" id="Phobius"/>
    </source>
</evidence>
<dbReference type="eggNOG" id="arCOG10915">
    <property type="taxonomic scope" value="Archaea"/>
</dbReference>
<dbReference type="Proteomes" id="UP000000663">
    <property type="component" value="Chromosome"/>
</dbReference>
<name>Q0W6D7_METAR</name>
<proteinExistence type="predicted"/>
<dbReference type="RefSeq" id="WP_012036453.1">
    <property type="nucleotide sequence ID" value="NC_009464.1"/>
</dbReference>
<organism evidence="2 3">
    <name type="scientific">Methanocella arvoryzae (strain DSM 22066 / NBRC 105507 / MRE50)</name>
    <dbReference type="NCBI Taxonomy" id="351160"/>
    <lineage>
        <taxon>Archaea</taxon>
        <taxon>Methanobacteriati</taxon>
        <taxon>Methanobacteriota</taxon>
        <taxon>Stenosarchaea group</taxon>
        <taxon>Methanomicrobia</taxon>
        <taxon>Methanocellales</taxon>
        <taxon>Methanocellaceae</taxon>
        <taxon>Methanocella</taxon>
    </lineage>
</organism>
<keyword evidence="3" id="KW-1185">Reference proteome</keyword>
<evidence type="ECO:0000313" key="2">
    <source>
        <dbReference type="EMBL" id="CAJ36056.1"/>
    </source>
</evidence>
<dbReference type="GeneID" id="5143751"/>
<dbReference type="KEGG" id="rci:RCIA29"/>
<dbReference type="AlphaFoldDB" id="Q0W6D7"/>
<evidence type="ECO:0000313" key="3">
    <source>
        <dbReference type="Proteomes" id="UP000000663"/>
    </source>
</evidence>